<reference evidence="2" key="1">
    <citation type="journal article" date="2023" name="Science">
        <title>Genome structures resolve the early diversification of teleost fishes.</title>
        <authorList>
            <person name="Parey E."/>
            <person name="Louis A."/>
            <person name="Montfort J."/>
            <person name="Bouchez O."/>
            <person name="Roques C."/>
            <person name="Iampietro C."/>
            <person name="Lluch J."/>
            <person name="Castinel A."/>
            <person name="Donnadieu C."/>
            <person name="Desvignes T."/>
            <person name="Floi Bucao C."/>
            <person name="Jouanno E."/>
            <person name="Wen M."/>
            <person name="Mejri S."/>
            <person name="Dirks R."/>
            <person name="Jansen H."/>
            <person name="Henkel C."/>
            <person name="Chen W.J."/>
            <person name="Zahm M."/>
            <person name="Cabau C."/>
            <person name="Klopp C."/>
            <person name="Thompson A.W."/>
            <person name="Robinson-Rechavi M."/>
            <person name="Braasch I."/>
            <person name="Lecointre G."/>
            <person name="Bobe J."/>
            <person name="Postlethwait J.H."/>
            <person name="Berthelot C."/>
            <person name="Roest Crollius H."/>
            <person name="Guiguen Y."/>
        </authorList>
    </citation>
    <scope>NUCLEOTIDE SEQUENCE</scope>
    <source>
        <strain evidence="2">NC1722</strain>
    </source>
</reference>
<accession>A0AAD7SJA0</accession>
<organism evidence="2 3">
    <name type="scientific">Aldrovandia affinis</name>
    <dbReference type="NCBI Taxonomy" id="143900"/>
    <lineage>
        <taxon>Eukaryota</taxon>
        <taxon>Metazoa</taxon>
        <taxon>Chordata</taxon>
        <taxon>Craniata</taxon>
        <taxon>Vertebrata</taxon>
        <taxon>Euteleostomi</taxon>
        <taxon>Actinopterygii</taxon>
        <taxon>Neopterygii</taxon>
        <taxon>Teleostei</taxon>
        <taxon>Notacanthiformes</taxon>
        <taxon>Halosauridae</taxon>
        <taxon>Aldrovandia</taxon>
    </lineage>
</organism>
<dbReference type="EMBL" id="JAINUG010000057">
    <property type="protein sequence ID" value="KAJ8403584.1"/>
    <property type="molecule type" value="Genomic_DNA"/>
</dbReference>
<dbReference type="AlphaFoldDB" id="A0AAD7SJA0"/>
<feature type="compositionally biased region" description="Polar residues" evidence="1">
    <location>
        <begin position="103"/>
        <end position="116"/>
    </location>
</feature>
<evidence type="ECO:0000313" key="3">
    <source>
        <dbReference type="Proteomes" id="UP001221898"/>
    </source>
</evidence>
<evidence type="ECO:0000256" key="1">
    <source>
        <dbReference type="SAM" id="MobiDB-lite"/>
    </source>
</evidence>
<keyword evidence="3" id="KW-1185">Reference proteome</keyword>
<feature type="region of interest" description="Disordered" evidence="1">
    <location>
        <begin position="94"/>
        <end position="116"/>
    </location>
</feature>
<protein>
    <submittedName>
        <fullName evidence="2">Uncharacterized protein</fullName>
    </submittedName>
</protein>
<gene>
    <name evidence="2" type="ORF">AAFF_G00349100</name>
</gene>
<comment type="caution">
    <text evidence="2">The sequence shown here is derived from an EMBL/GenBank/DDBJ whole genome shotgun (WGS) entry which is preliminary data.</text>
</comment>
<sequence length="116" mass="12944">MAGSSASYAITATVLKPSILEAVQIIKICVKPKWYFTRSFFELFRMDATGAFDSARRRKLKTTERNAFRTLQEKRRGELSCTADVVGGALTRLLSEPPRRGRSNSGGKQQTLDSLQ</sequence>
<name>A0AAD7SJA0_9TELE</name>
<evidence type="ECO:0000313" key="2">
    <source>
        <dbReference type="EMBL" id="KAJ8403584.1"/>
    </source>
</evidence>
<dbReference type="Proteomes" id="UP001221898">
    <property type="component" value="Unassembled WGS sequence"/>
</dbReference>
<proteinExistence type="predicted"/>